<keyword evidence="2" id="KW-1185">Reference proteome</keyword>
<proteinExistence type="predicted"/>
<dbReference type="Proteomes" id="UP000789396">
    <property type="component" value="Unassembled WGS sequence"/>
</dbReference>
<organism evidence="1 2">
    <name type="scientific">Racocetra fulgida</name>
    <dbReference type="NCBI Taxonomy" id="60492"/>
    <lineage>
        <taxon>Eukaryota</taxon>
        <taxon>Fungi</taxon>
        <taxon>Fungi incertae sedis</taxon>
        <taxon>Mucoromycota</taxon>
        <taxon>Glomeromycotina</taxon>
        <taxon>Glomeromycetes</taxon>
        <taxon>Diversisporales</taxon>
        <taxon>Gigasporaceae</taxon>
        <taxon>Racocetra</taxon>
    </lineage>
</organism>
<gene>
    <name evidence="1" type="ORF">RFULGI_LOCUS19104</name>
</gene>
<protein>
    <submittedName>
        <fullName evidence="1">5790_t:CDS:1</fullName>
    </submittedName>
</protein>
<reference evidence="1" key="1">
    <citation type="submission" date="2021-06" db="EMBL/GenBank/DDBJ databases">
        <authorList>
            <person name="Kallberg Y."/>
            <person name="Tangrot J."/>
            <person name="Rosling A."/>
        </authorList>
    </citation>
    <scope>NUCLEOTIDE SEQUENCE</scope>
    <source>
        <strain evidence="1">IN212</strain>
    </source>
</reference>
<comment type="caution">
    <text evidence="1">The sequence shown here is derived from an EMBL/GenBank/DDBJ whole genome shotgun (WGS) entry which is preliminary data.</text>
</comment>
<sequence length="51" mass="5573">MSAALSRRLQPLVTSIAYGNDVVCRLSLGHVLDLRNMARFLGRNKSKSGEA</sequence>
<dbReference type="AlphaFoldDB" id="A0A9N9K6N8"/>
<dbReference type="OrthoDB" id="438440at2759"/>
<evidence type="ECO:0000313" key="2">
    <source>
        <dbReference type="Proteomes" id="UP000789396"/>
    </source>
</evidence>
<accession>A0A9N9K6N8</accession>
<dbReference type="EMBL" id="CAJVPZ010089806">
    <property type="protein sequence ID" value="CAG8814418.1"/>
    <property type="molecule type" value="Genomic_DNA"/>
</dbReference>
<evidence type="ECO:0000313" key="1">
    <source>
        <dbReference type="EMBL" id="CAG8814418.1"/>
    </source>
</evidence>
<feature type="non-terminal residue" evidence="1">
    <location>
        <position position="51"/>
    </location>
</feature>
<name>A0A9N9K6N8_9GLOM</name>